<name>A0A382TL91_9ZZZZ</name>
<dbReference type="PANTHER" id="PTHR36838">
    <property type="entry name" value="AUXIN EFFLUX CARRIER FAMILY PROTEIN"/>
    <property type="match status" value="1"/>
</dbReference>
<keyword evidence="7 8" id="KW-0472">Membrane</keyword>
<dbReference type="GO" id="GO:0005886">
    <property type="term" value="C:plasma membrane"/>
    <property type="evidence" value="ECO:0007669"/>
    <property type="project" value="UniProtKB-SubCell"/>
</dbReference>
<protein>
    <recommendedName>
        <fullName evidence="10">AEC family transporter</fullName>
    </recommendedName>
</protein>
<keyword evidence="5 8" id="KW-0812">Transmembrane</keyword>
<feature type="transmembrane region" description="Helical" evidence="8">
    <location>
        <begin position="264"/>
        <end position="284"/>
    </location>
</feature>
<reference evidence="9" key="1">
    <citation type="submission" date="2018-05" db="EMBL/GenBank/DDBJ databases">
        <authorList>
            <person name="Lanie J.A."/>
            <person name="Ng W.-L."/>
            <person name="Kazmierczak K.M."/>
            <person name="Andrzejewski T.M."/>
            <person name="Davidsen T.M."/>
            <person name="Wayne K.J."/>
            <person name="Tettelin H."/>
            <person name="Glass J.I."/>
            <person name="Rusch D."/>
            <person name="Podicherti R."/>
            <person name="Tsui H.-C.T."/>
            <person name="Winkler M.E."/>
        </authorList>
    </citation>
    <scope>NUCLEOTIDE SEQUENCE</scope>
</reference>
<feature type="transmembrane region" description="Helical" evidence="8">
    <location>
        <begin position="47"/>
        <end position="66"/>
    </location>
</feature>
<evidence type="ECO:0000256" key="6">
    <source>
        <dbReference type="ARBA" id="ARBA00022989"/>
    </source>
</evidence>
<comment type="similarity">
    <text evidence="2">Belongs to the auxin efflux carrier (TC 2.A.69) family.</text>
</comment>
<sequence>GCGFILGRRRKIDPEPLADVAMYICLPFLLFSTLVRHPVTGLAAAQVFAWQAGMYLASIPAIWIVARVAGWDKPTRSAVTLSLPTVNVASYGVPVVLFALGDEALAIIMLLFVYGNVFASSLGVYIAAGGRQNPLQAFKSIFKLPLIYTAALAIGVNLLAIPIPESLLDTADLIGKAGPILAIILLGIQISRIELRGNSSAALYGGIGAKILIGPVLGIGLTLAIGAEGAIRDVLLICSCLPTAINALILTVRFDARPDLLGGILIGSTLWSPLGLSAVLYWIAGRF</sequence>
<feature type="transmembrane region" description="Helical" evidence="8">
    <location>
        <begin position="173"/>
        <end position="190"/>
    </location>
</feature>
<evidence type="ECO:0000256" key="2">
    <source>
        <dbReference type="ARBA" id="ARBA00010145"/>
    </source>
</evidence>
<proteinExistence type="inferred from homology"/>
<evidence type="ECO:0000256" key="7">
    <source>
        <dbReference type="ARBA" id="ARBA00023136"/>
    </source>
</evidence>
<evidence type="ECO:0000256" key="4">
    <source>
        <dbReference type="ARBA" id="ARBA00022475"/>
    </source>
</evidence>
<dbReference type="AlphaFoldDB" id="A0A382TL91"/>
<dbReference type="Gene3D" id="1.20.1530.20">
    <property type="match status" value="1"/>
</dbReference>
<feature type="transmembrane region" description="Helical" evidence="8">
    <location>
        <begin position="140"/>
        <end position="161"/>
    </location>
</feature>
<feature type="transmembrane region" description="Helical" evidence="8">
    <location>
        <begin position="106"/>
        <end position="128"/>
    </location>
</feature>
<feature type="transmembrane region" description="Helical" evidence="8">
    <location>
        <begin position="78"/>
        <end position="100"/>
    </location>
</feature>
<organism evidence="9">
    <name type="scientific">marine metagenome</name>
    <dbReference type="NCBI Taxonomy" id="408172"/>
    <lineage>
        <taxon>unclassified sequences</taxon>
        <taxon>metagenomes</taxon>
        <taxon>ecological metagenomes</taxon>
    </lineage>
</organism>
<evidence type="ECO:0000256" key="3">
    <source>
        <dbReference type="ARBA" id="ARBA00022448"/>
    </source>
</evidence>
<evidence type="ECO:0000313" key="9">
    <source>
        <dbReference type="EMBL" id="SVD22846.1"/>
    </source>
</evidence>
<keyword evidence="3" id="KW-0813">Transport</keyword>
<feature type="non-terminal residue" evidence="9">
    <location>
        <position position="1"/>
    </location>
</feature>
<dbReference type="PANTHER" id="PTHR36838:SF1">
    <property type="entry name" value="SLR1864 PROTEIN"/>
    <property type="match status" value="1"/>
</dbReference>
<keyword evidence="6 8" id="KW-1133">Transmembrane helix</keyword>
<evidence type="ECO:0000256" key="1">
    <source>
        <dbReference type="ARBA" id="ARBA00004651"/>
    </source>
</evidence>
<feature type="transmembrane region" description="Helical" evidence="8">
    <location>
        <begin position="231"/>
        <end position="252"/>
    </location>
</feature>
<dbReference type="InterPro" id="IPR004776">
    <property type="entry name" value="Mem_transp_PIN-like"/>
</dbReference>
<feature type="transmembrane region" description="Helical" evidence="8">
    <location>
        <begin position="17"/>
        <end position="35"/>
    </location>
</feature>
<accession>A0A382TL91</accession>
<dbReference type="InterPro" id="IPR038770">
    <property type="entry name" value="Na+/solute_symporter_sf"/>
</dbReference>
<evidence type="ECO:0000256" key="5">
    <source>
        <dbReference type="ARBA" id="ARBA00022692"/>
    </source>
</evidence>
<comment type="subcellular location">
    <subcellularLocation>
        <location evidence="1">Cell membrane</location>
        <topology evidence="1">Multi-pass membrane protein</topology>
    </subcellularLocation>
</comment>
<dbReference type="EMBL" id="UINC01137479">
    <property type="protein sequence ID" value="SVD22846.1"/>
    <property type="molecule type" value="Genomic_DNA"/>
</dbReference>
<evidence type="ECO:0000256" key="8">
    <source>
        <dbReference type="SAM" id="Phobius"/>
    </source>
</evidence>
<dbReference type="GO" id="GO:0055085">
    <property type="term" value="P:transmembrane transport"/>
    <property type="evidence" value="ECO:0007669"/>
    <property type="project" value="InterPro"/>
</dbReference>
<gene>
    <name evidence="9" type="ORF">METZ01_LOCUS375700</name>
</gene>
<keyword evidence="4" id="KW-1003">Cell membrane</keyword>
<evidence type="ECO:0008006" key="10">
    <source>
        <dbReference type="Google" id="ProtNLM"/>
    </source>
</evidence>
<feature type="transmembrane region" description="Helical" evidence="8">
    <location>
        <begin position="202"/>
        <end position="225"/>
    </location>
</feature>
<dbReference type="Pfam" id="PF03547">
    <property type="entry name" value="Mem_trans"/>
    <property type="match status" value="1"/>
</dbReference>